<dbReference type="PANTHER" id="PTHR10668:SF103">
    <property type="entry name" value="PYRIDINE NUCLEOTIDE-DISULFIDE OXIDOREDUCTASE DOMAIN-CONTAINING PROTEIN 2"/>
    <property type="match status" value="1"/>
</dbReference>
<accession>X0YB68</accession>
<name>X0YB68_9ZZZZ</name>
<proteinExistence type="predicted"/>
<evidence type="ECO:0008006" key="2">
    <source>
        <dbReference type="Google" id="ProtNLM"/>
    </source>
</evidence>
<reference evidence="1" key="1">
    <citation type="journal article" date="2014" name="Front. Microbiol.">
        <title>High frequency of phylogenetically diverse reductive dehalogenase-homologous genes in deep subseafloor sedimentary metagenomes.</title>
        <authorList>
            <person name="Kawai M."/>
            <person name="Futagami T."/>
            <person name="Toyoda A."/>
            <person name="Takaki Y."/>
            <person name="Nishi S."/>
            <person name="Hori S."/>
            <person name="Arai W."/>
            <person name="Tsubouchi T."/>
            <person name="Morono Y."/>
            <person name="Uchiyama I."/>
            <person name="Ito T."/>
            <person name="Fujiyama A."/>
            <person name="Inagaki F."/>
            <person name="Takami H."/>
        </authorList>
    </citation>
    <scope>NUCLEOTIDE SEQUENCE</scope>
    <source>
        <strain evidence="1">Expedition CK06-06</strain>
    </source>
</reference>
<dbReference type="SUPFAM" id="SSF51905">
    <property type="entry name" value="FAD/NAD(P)-binding domain"/>
    <property type="match status" value="1"/>
</dbReference>
<gene>
    <name evidence="1" type="ORF">S01H1_74089</name>
</gene>
<dbReference type="AlphaFoldDB" id="X0YB68"/>
<evidence type="ECO:0000313" key="1">
    <source>
        <dbReference type="EMBL" id="GAG34101.1"/>
    </source>
</evidence>
<dbReference type="PANTHER" id="PTHR10668">
    <property type="entry name" value="PHYTOENE DEHYDROGENASE"/>
    <property type="match status" value="1"/>
</dbReference>
<protein>
    <recommendedName>
        <fullName evidence="2">Amine oxidase domain-containing protein</fullName>
    </recommendedName>
</protein>
<feature type="non-terminal residue" evidence="1">
    <location>
        <position position="240"/>
    </location>
</feature>
<feature type="non-terminal residue" evidence="1">
    <location>
        <position position="1"/>
    </location>
</feature>
<organism evidence="1">
    <name type="scientific">marine sediment metagenome</name>
    <dbReference type="NCBI Taxonomy" id="412755"/>
    <lineage>
        <taxon>unclassified sequences</taxon>
        <taxon>metagenomes</taxon>
        <taxon>ecological metagenomes</taxon>
    </lineage>
</organism>
<dbReference type="InterPro" id="IPR036188">
    <property type="entry name" value="FAD/NAD-bd_sf"/>
</dbReference>
<comment type="caution">
    <text evidence="1">The sequence shown here is derived from an EMBL/GenBank/DDBJ whole genome shotgun (WGS) entry which is preliminary data.</text>
</comment>
<dbReference type="EMBL" id="BARS01049539">
    <property type="protein sequence ID" value="GAG34101.1"/>
    <property type="molecule type" value="Genomic_DNA"/>
</dbReference>
<sequence length="240" mass="26778">AAYLARAGLRVALVERRYEIGGGLVTEELLFPGYYSNLHAIYHMMVDYCPVFSDFNLDRHALIFIKPNAQTAMVFDDGTSLVMARMLEDTRDAIAKYSFKDAATFGKLTKTWRRVVDEVVAPATYVPAMAPVELTIAMERTDIGKAVLEMTERSPLEIITELFENDRVRALMLYVSCMWGLDPRESGVGFFVPLLLVQGLNKCYCYGGSHKFAGALVREVLEAGGIVLDSAEVVKIFLQN</sequence>